<keyword evidence="1 3" id="KW-0732">Signal</keyword>
<evidence type="ECO:0000313" key="5">
    <source>
        <dbReference type="Proteomes" id="UP000095544"/>
    </source>
</evidence>
<reference evidence="4 5" key="1">
    <citation type="submission" date="2015-09" db="EMBL/GenBank/DDBJ databases">
        <authorList>
            <consortium name="Pathogen Informatics"/>
        </authorList>
    </citation>
    <scope>NUCLEOTIDE SEQUENCE [LARGE SCALE GENOMIC DNA]</scope>
    <source>
        <strain evidence="4 5">2789STDY5834876</strain>
    </source>
</reference>
<dbReference type="GO" id="GO:0030975">
    <property type="term" value="F:thiamine binding"/>
    <property type="evidence" value="ECO:0007669"/>
    <property type="project" value="TreeGrafter"/>
</dbReference>
<keyword evidence="2" id="KW-0479">Metal-binding</keyword>
<dbReference type="PANTHER" id="PTHR30006">
    <property type="entry name" value="THIAMINE-BINDING PERIPLASMIC PROTEIN-RELATED"/>
    <property type="match status" value="1"/>
</dbReference>
<dbReference type="STRING" id="39482.ERS852491_03382"/>
<evidence type="ECO:0000256" key="3">
    <source>
        <dbReference type="SAM" id="SignalP"/>
    </source>
</evidence>
<feature type="binding site" evidence="2">
    <location>
        <position position="243"/>
    </location>
    <ligand>
        <name>Fe cation</name>
        <dbReference type="ChEBI" id="CHEBI:24875"/>
    </ligand>
</feature>
<keyword evidence="2" id="KW-0408">Iron</keyword>
<evidence type="ECO:0000256" key="2">
    <source>
        <dbReference type="PIRSR" id="PIRSR002825-1"/>
    </source>
</evidence>
<accession>A0A174I7U0</accession>
<organism evidence="4 5">
    <name type="scientific">Faecalicatena contorta</name>
    <dbReference type="NCBI Taxonomy" id="39482"/>
    <lineage>
        <taxon>Bacteria</taxon>
        <taxon>Bacillati</taxon>
        <taxon>Bacillota</taxon>
        <taxon>Clostridia</taxon>
        <taxon>Lachnospirales</taxon>
        <taxon>Lachnospiraceae</taxon>
        <taxon>Faecalicatena</taxon>
    </lineage>
</organism>
<dbReference type="GO" id="GO:0030976">
    <property type="term" value="F:thiamine pyrophosphate binding"/>
    <property type="evidence" value="ECO:0007669"/>
    <property type="project" value="TreeGrafter"/>
</dbReference>
<protein>
    <submittedName>
        <fullName evidence="4">2-aminoethylphosphonate ABC transporter substrate-binding protein</fullName>
    </submittedName>
</protein>
<dbReference type="Pfam" id="PF13416">
    <property type="entry name" value="SBP_bac_8"/>
    <property type="match status" value="1"/>
</dbReference>
<dbReference type="SUPFAM" id="SSF53850">
    <property type="entry name" value="Periplasmic binding protein-like II"/>
    <property type="match status" value="1"/>
</dbReference>
<dbReference type="PIRSF" id="PIRSF002825">
    <property type="entry name" value="CfbpA"/>
    <property type="match status" value="1"/>
</dbReference>
<evidence type="ECO:0000256" key="1">
    <source>
        <dbReference type="ARBA" id="ARBA00022729"/>
    </source>
</evidence>
<dbReference type="CDD" id="cd13544">
    <property type="entry name" value="PBP2_Fbp_like_1"/>
    <property type="match status" value="1"/>
</dbReference>
<dbReference type="Proteomes" id="UP000095544">
    <property type="component" value="Unassembled WGS sequence"/>
</dbReference>
<dbReference type="GO" id="GO:0015888">
    <property type="term" value="P:thiamine transport"/>
    <property type="evidence" value="ECO:0007669"/>
    <property type="project" value="TreeGrafter"/>
</dbReference>
<dbReference type="InterPro" id="IPR006059">
    <property type="entry name" value="SBP"/>
</dbReference>
<dbReference type="EMBL" id="CYZU01000036">
    <property type="protein sequence ID" value="CUO81280.1"/>
    <property type="molecule type" value="Genomic_DNA"/>
</dbReference>
<dbReference type="NCBIfam" id="TIGR03261">
    <property type="entry name" value="phnS2"/>
    <property type="match status" value="1"/>
</dbReference>
<dbReference type="GO" id="GO:0046872">
    <property type="term" value="F:metal ion binding"/>
    <property type="evidence" value="ECO:0007669"/>
    <property type="project" value="UniProtKB-KW"/>
</dbReference>
<feature type="chain" id="PRO_5008024031" evidence="3">
    <location>
        <begin position="28"/>
        <end position="360"/>
    </location>
</feature>
<feature type="signal peptide" evidence="3">
    <location>
        <begin position="1"/>
        <end position="27"/>
    </location>
</feature>
<gene>
    <name evidence="4" type="ORF">ERS852491_03382</name>
</gene>
<dbReference type="GO" id="GO:0030288">
    <property type="term" value="C:outer membrane-bounded periplasmic space"/>
    <property type="evidence" value="ECO:0007669"/>
    <property type="project" value="TreeGrafter"/>
</dbReference>
<dbReference type="OrthoDB" id="179400at2"/>
<evidence type="ECO:0000313" key="4">
    <source>
        <dbReference type="EMBL" id="CUO81280.1"/>
    </source>
</evidence>
<dbReference type="InterPro" id="IPR026045">
    <property type="entry name" value="Ferric-bd"/>
</dbReference>
<sequence>MKKIIVMGMIALMTLGTLTGCVTKANAEEGSSTSASAGDENVINVYTALEDEQVTDYLEEFKEQNPDVTVNVTRESTGIITSKLLAEKDNPVADVVWGLSATSLLVLAQDDMLEPYEPEGADRILPEFKDSADVPSWVGIDAWETAFIVNKEVLKSKGIDTVPKSYEDLLDPKYKGLIAMSNPASSGTGLLTVNGILSLYGDEEGWNYLDKLHENVAVYMHSGSQPAKATAAGEYGIGISFGYRCIQSAEEVGSEICEAVFPSEGSGWDMEANALIKKDNEKEISKKFLDWAISDNVMKKYATNYPIVATGASDNIPEGYSQNPLDQLIPDMDFNKAAKNRESILESWTDRYDSKSAPEE</sequence>
<dbReference type="InterPro" id="IPR017663">
    <property type="entry name" value="ABC_2-AEP-bd"/>
</dbReference>
<dbReference type="Gene3D" id="3.40.190.10">
    <property type="entry name" value="Periplasmic binding protein-like II"/>
    <property type="match status" value="2"/>
</dbReference>
<proteinExistence type="predicted"/>
<name>A0A174I7U0_9FIRM</name>
<dbReference type="RefSeq" id="WP_050641481.1">
    <property type="nucleotide sequence ID" value="NZ_CABKUE010000009.1"/>
</dbReference>
<dbReference type="PANTHER" id="PTHR30006:SF2">
    <property type="entry name" value="ABC TRANSPORTER SUBSTRATE-BINDING PROTEIN"/>
    <property type="match status" value="1"/>
</dbReference>
<dbReference type="AlphaFoldDB" id="A0A174I7U0"/>
<dbReference type="PROSITE" id="PS51257">
    <property type="entry name" value="PROKAR_LIPOPROTEIN"/>
    <property type="match status" value="1"/>
</dbReference>